<dbReference type="EMBL" id="BARW01019902">
    <property type="protein sequence ID" value="GAJ00578.1"/>
    <property type="molecule type" value="Genomic_DNA"/>
</dbReference>
<keyword evidence="1" id="KW-0597">Phosphoprotein</keyword>
<dbReference type="Gene3D" id="3.40.50.2300">
    <property type="match status" value="1"/>
</dbReference>
<accession>X1T5I3</accession>
<dbReference type="Pfam" id="PF00072">
    <property type="entry name" value="Response_reg"/>
    <property type="match status" value="1"/>
</dbReference>
<dbReference type="InterPro" id="IPR011006">
    <property type="entry name" value="CheY-like_superfamily"/>
</dbReference>
<evidence type="ECO:0000259" key="2">
    <source>
        <dbReference type="PROSITE" id="PS50110"/>
    </source>
</evidence>
<evidence type="ECO:0000256" key="1">
    <source>
        <dbReference type="ARBA" id="ARBA00022553"/>
    </source>
</evidence>
<organism evidence="3">
    <name type="scientific">marine sediment metagenome</name>
    <dbReference type="NCBI Taxonomy" id="412755"/>
    <lineage>
        <taxon>unclassified sequences</taxon>
        <taxon>metagenomes</taxon>
        <taxon>ecological metagenomes</taxon>
    </lineage>
</organism>
<evidence type="ECO:0000313" key="3">
    <source>
        <dbReference type="EMBL" id="GAJ00578.1"/>
    </source>
</evidence>
<dbReference type="InterPro" id="IPR001789">
    <property type="entry name" value="Sig_transdc_resp-reg_receiver"/>
</dbReference>
<feature type="domain" description="Response regulatory" evidence="2">
    <location>
        <begin position="1"/>
        <end position="82"/>
    </location>
</feature>
<reference evidence="3" key="1">
    <citation type="journal article" date="2014" name="Front. Microbiol.">
        <title>High frequency of phylogenetically diverse reductive dehalogenase-homologous genes in deep subseafloor sedimentary metagenomes.</title>
        <authorList>
            <person name="Kawai M."/>
            <person name="Futagami T."/>
            <person name="Toyoda A."/>
            <person name="Takaki Y."/>
            <person name="Nishi S."/>
            <person name="Hori S."/>
            <person name="Arai W."/>
            <person name="Tsubouchi T."/>
            <person name="Morono Y."/>
            <person name="Uchiyama I."/>
            <person name="Ito T."/>
            <person name="Fujiyama A."/>
            <person name="Inagaki F."/>
            <person name="Takami H."/>
        </authorList>
    </citation>
    <scope>NUCLEOTIDE SEQUENCE</scope>
    <source>
        <strain evidence="3">Expedition CK06-06</strain>
    </source>
</reference>
<dbReference type="InterPro" id="IPR050595">
    <property type="entry name" value="Bact_response_regulator"/>
</dbReference>
<dbReference type="PANTHER" id="PTHR44591">
    <property type="entry name" value="STRESS RESPONSE REGULATOR PROTEIN 1"/>
    <property type="match status" value="1"/>
</dbReference>
<gene>
    <name evidence="3" type="ORF">S12H4_33723</name>
</gene>
<dbReference type="SUPFAM" id="SSF52172">
    <property type="entry name" value="CheY-like"/>
    <property type="match status" value="1"/>
</dbReference>
<dbReference type="GO" id="GO:0000160">
    <property type="term" value="P:phosphorelay signal transduction system"/>
    <property type="evidence" value="ECO:0007669"/>
    <property type="project" value="InterPro"/>
</dbReference>
<protein>
    <recommendedName>
        <fullName evidence="2">Response regulatory domain-containing protein</fullName>
    </recommendedName>
</protein>
<proteinExistence type="predicted"/>
<feature type="non-terminal residue" evidence="3">
    <location>
        <position position="1"/>
    </location>
</feature>
<sequence length="84" mass="9811">LRPDLILLDIMMERLTDGFDLCYKLKHDPELRKIPVLAVSAINKEVGFKFSPNIDGEYFEADDFVEKPVKPEHLLQRVEKLLKE</sequence>
<dbReference type="PROSITE" id="PS50110">
    <property type="entry name" value="RESPONSE_REGULATORY"/>
    <property type="match status" value="1"/>
</dbReference>
<name>X1T5I3_9ZZZZ</name>
<dbReference type="AlphaFoldDB" id="X1T5I3"/>
<comment type="caution">
    <text evidence="3">The sequence shown here is derived from an EMBL/GenBank/DDBJ whole genome shotgun (WGS) entry which is preliminary data.</text>
</comment>
<dbReference type="PANTHER" id="PTHR44591:SF3">
    <property type="entry name" value="RESPONSE REGULATORY DOMAIN-CONTAINING PROTEIN"/>
    <property type="match status" value="1"/>
</dbReference>